<dbReference type="SUPFAM" id="SSF51445">
    <property type="entry name" value="(Trans)glycosidases"/>
    <property type="match status" value="1"/>
</dbReference>
<comment type="caution">
    <text evidence="6">The sequence shown here is derived from an EMBL/GenBank/DDBJ whole genome shotgun (WGS) entry which is preliminary data.</text>
</comment>
<dbReference type="Pfam" id="PF14310">
    <property type="entry name" value="Fn3-like"/>
    <property type="match status" value="1"/>
</dbReference>
<dbReference type="InterPro" id="IPR036962">
    <property type="entry name" value="Glyco_hydro_3_N_sf"/>
</dbReference>
<dbReference type="SUPFAM" id="SSF52279">
    <property type="entry name" value="Beta-D-glucan exohydrolase, C-terminal domain"/>
    <property type="match status" value="1"/>
</dbReference>
<name>A0A9D2S2A6_9FIRM</name>
<feature type="non-terminal residue" evidence="6">
    <location>
        <position position="1"/>
    </location>
</feature>
<dbReference type="Gene3D" id="3.40.50.1700">
    <property type="entry name" value="Glycoside hydrolase family 3 C-terminal domain"/>
    <property type="match status" value="1"/>
</dbReference>
<dbReference type="PANTHER" id="PTHR42715">
    <property type="entry name" value="BETA-GLUCOSIDASE"/>
    <property type="match status" value="1"/>
</dbReference>
<dbReference type="GO" id="GO:0008422">
    <property type="term" value="F:beta-glucosidase activity"/>
    <property type="evidence" value="ECO:0007669"/>
    <property type="project" value="UniProtKB-ARBA"/>
</dbReference>
<evidence type="ECO:0000256" key="3">
    <source>
        <dbReference type="ARBA" id="ARBA00023277"/>
    </source>
</evidence>
<dbReference type="Pfam" id="PF01915">
    <property type="entry name" value="Glyco_hydro_3_C"/>
    <property type="match status" value="1"/>
</dbReference>
<proteinExistence type="inferred from homology"/>
<organism evidence="6 7">
    <name type="scientific">Candidatus Gemmiger avicola</name>
    <dbReference type="NCBI Taxonomy" id="2838605"/>
    <lineage>
        <taxon>Bacteria</taxon>
        <taxon>Bacillati</taxon>
        <taxon>Bacillota</taxon>
        <taxon>Clostridia</taxon>
        <taxon>Eubacteriales</taxon>
        <taxon>Gemmiger</taxon>
    </lineage>
</organism>
<evidence type="ECO:0000259" key="5">
    <source>
        <dbReference type="SMART" id="SM01217"/>
    </source>
</evidence>
<dbReference type="GO" id="GO:0005975">
    <property type="term" value="P:carbohydrate metabolic process"/>
    <property type="evidence" value="ECO:0007669"/>
    <property type="project" value="InterPro"/>
</dbReference>
<dbReference type="Proteomes" id="UP000886803">
    <property type="component" value="Unassembled WGS sequence"/>
</dbReference>
<evidence type="ECO:0000313" key="7">
    <source>
        <dbReference type="Proteomes" id="UP000886803"/>
    </source>
</evidence>
<comment type="similarity">
    <text evidence="1 4">Belongs to the glycosyl hydrolase 3 family.</text>
</comment>
<dbReference type="Gene3D" id="3.20.20.300">
    <property type="entry name" value="Glycoside hydrolase, family 3, N-terminal domain"/>
    <property type="match status" value="1"/>
</dbReference>
<reference evidence="6" key="2">
    <citation type="submission" date="2021-04" db="EMBL/GenBank/DDBJ databases">
        <authorList>
            <person name="Gilroy R."/>
        </authorList>
    </citation>
    <scope>NUCLEOTIDE SEQUENCE</scope>
    <source>
        <strain evidence="6">ChiBcec8-13705</strain>
    </source>
</reference>
<feature type="domain" description="Fibronectin type III-like" evidence="5">
    <location>
        <begin position="384"/>
        <end position="454"/>
    </location>
</feature>
<evidence type="ECO:0000256" key="2">
    <source>
        <dbReference type="ARBA" id="ARBA00022801"/>
    </source>
</evidence>
<accession>A0A9D2S2A6</accession>
<dbReference type="InterPro" id="IPR001764">
    <property type="entry name" value="Glyco_hydro_3_N"/>
</dbReference>
<dbReference type="InterPro" id="IPR019800">
    <property type="entry name" value="Glyco_hydro_3_AS"/>
</dbReference>
<protein>
    <submittedName>
        <fullName evidence="6">Glycoside hydrolase family 3 C-terminal domain-containing protein</fullName>
    </submittedName>
</protein>
<dbReference type="InterPro" id="IPR002772">
    <property type="entry name" value="Glyco_hydro_3_C"/>
</dbReference>
<evidence type="ECO:0000256" key="1">
    <source>
        <dbReference type="ARBA" id="ARBA00005336"/>
    </source>
</evidence>
<evidence type="ECO:0000313" key="6">
    <source>
        <dbReference type="EMBL" id="HJB41493.1"/>
    </source>
</evidence>
<keyword evidence="3" id="KW-0119">Carbohydrate metabolism</keyword>
<dbReference type="InterPro" id="IPR036881">
    <property type="entry name" value="Glyco_hydro_3_C_sf"/>
</dbReference>
<dbReference type="Gene3D" id="2.60.40.10">
    <property type="entry name" value="Immunoglobulins"/>
    <property type="match status" value="1"/>
</dbReference>
<dbReference type="Pfam" id="PF00933">
    <property type="entry name" value="Glyco_hydro_3"/>
    <property type="match status" value="1"/>
</dbReference>
<dbReference type="PROSITE" id="PS00775">
    <property type="entry name" value="GLYCOSYL_HYDROL_F3"/>
    <property type="match status" value="1"/>
</dbReference>
<dbReference type="AlphaFoldDB" id="A0A9D2S2A6"/>
<gene>
    <name evidence="6" type="ORF">H9945_03255</name>
</gene>
<keyword evidence="4" id="KW-0326">Glycosidase</keyword>
<dbReference type="InterPro" id="IPR026891">
    <property type="entry name" value="Fn3-like"/>
</dbReference>
<dbReference type="PANTHER" id="PTHR42715:SF10">
    <property type="entry name" value="BETA-GLUCOSIDASE"/>
    <property type="match status" value="1"/>
</dbReference>
<dbReference type="FunFam" id="2.60.40.10:FF:000495">
    <property type="entry name" value="Periplasmic beta-glucosidase"/>
    <property type="match status" value="1"/>
</dbReference>
<sequence>RLNGGYVGENRTVMTDVLRGEWGFEGFVMSDWGAVADRVAALKAGLDLEMPSSGGVNDAKIVAAVQEGRLDEATLDKAVTRILNIVFRHIDLAQNPRPALNLDADHEKAAQLAEECAVLLQNRGALPLAPGAKVAYIGGFAAEPRYQGGGSSHVNAYRIESALEAAKAKGRHVRYVEGFPSDRDQREEAEFLRAIEAAAEADVAVIFAGLPESFESEGADRKHMRLPEAQDNLIARVAAVQKNTVVVLHTGSPVECPWADDVSAVLCMYLGGEAVGRATDALLFGEASPSGRLPETWPLRLEDTPCYLDFPGDGHTARYREGVYVGYRWYDARKMAVRWPFGHGLSYTGFSYRAAALSADTLTEDGSVTVSVTVRNTGERAGSEVVQLYVADETGTAGRPPKELRHFAKVTLNPGQEQELRFTLTARDLSYYDPEMGGWYAAPGRYAVLIGHSSRNIPAVLPLNFVTSRARPLTIDENTAMGDLLRDARTAPILQKALARSGAALGENGGGDTEGVMAGEALAQMLDGMPLRAFTGFGGADAAAALPGLLQALRNALPETKNRE</sequence>
<dbReference type="InterPro" id="IPR013783">
    <property type="entry name" value="Ig-like_fold"/>
</dbReference>
<dbReference type="EMBL" id="DWYG01000042">
    <property type="protein sequence ID" value="HJB41493.1"/>
    <property type="molecule type" value="Genomic_DNA"/>
</dbReference>
<keyword evidence="2 4" id="KW-0378">Hydrolase</keyword>
<dbReference type="SMART" id="SM01217">
    <property type="entry name" value="Fn3_like"/>
    <property type="match status" value="1"/>
</dbReference>
<reference evidence="6" key="1">
    <citation type="journal article" date="2021" name="PeerJ">
        <title>Extensive microbial diversity within the chicken gut microbiome revealed by metagenomics and culture.</title>
        <authorList>
            <person name="Gilroy R."/>
            <person name="Ravi A."/>
            <person name="Getino M."/>
            <person name="Pursley I."/>
            <person name="Horton D.L."/>
            <person name="Alikhan N.F."/>
            <person name="Baker D."/>
            <person name="Gharbi K."/>
            <person name="Hall N."/>
            <person name="Watson M."/>
            <person name="Adriaenssens E.M."/>
            <person name="Foster-Nyarko E."/>
            <person name="Jarju S."/>
            <person name="Secka A."/>
            <person name="Antonio M."/>
            <person name="Oren A."/>
            <person name="Chaudhuri R.R."/>
            <person name="La Ragione R."/>
            <person name="Hildebrand F."/>
            <person name="Pallen M.J."/>
        </authorList>
    </citation>
    <scope>NUCLEOTIDE SEQUENCE</scope>
    <source>
        <strain evidence="6">ChiBcec8-13705</strain>
    </source>
</reference>
<dbReference type="InterPro" id="IPR017853">
    <property type="entry name" value="GH"/>
</dbReference>
<dbReference type="InterPro" id="IPR050288">
    <property type="entry name" value="Cellulose_deg_GH3"/>
</dbReference>
<evidence type="ECO:0000256" key="4">
    <source>
        <dbReference type="RuleBase" id="RU361161"/>
    </source>
</evidence>